<dbReference type="Pfam" id="PF00930">
    <property type="entry name" value="DPPIV_N"/>
    <property type="match status" value="1"/>
</dbReference>
<proteinExistence type="predicted"/>
<dbReference type="PANTHER" id="PTHR11731">
    <property type="entry name" value="PROTEASE FAMILY S9B,C DIPEPTIDYL-PEPTIDASE IV-RELATED"/>
    <property type="match status" value="1"/>
</dbReference>
<dbReference type="OrthoDB" id="1094230at2"/>
<sequence>MKRLFLAAVALLAGSALAETPELKQIMADPQWIGPPVEAAWWQLDGEAVYYRVERDDSELFDIHRVDLDSGEDSVVAYADQADIDGANPILHPHTGRIVFVREGNLFARLPGRDELLQLTRNTEADTDPDFSPEGDRVIFRRGSQWWVHDLVDRLSWPVTDLRFEEMPDAEPEDELASMQLRLFESLRDEREDKREAREAAEKAAREDSSRAAAPWYLGEGMEAAASSLSPNGRWLLLAVQPAGHEGGQTGQMPHYVTQSGYIDVEDVRTRVGRNAPAPHKLWLLDLENREKHELALDGLPGIDTDPLADLKKEQDIDPLGEDEIRDVSLSGVEWHADGELVAVQLRAIDNKDRWLAVVDTTAEAPALDARHRLTDEAWINWYFNEFGWLPESETLWLLSEQSGYSHFYTVDARSGEPVQHTSGDFEIFDPVVASDGETVLMLTNRSHPTEYDLYRLDLGSDELERITEHKGIESFTVLPGDSERVLVRYSEAYLPPQAALVRLDSGELEPLTDTRTEAFRNVDWQQPEVVAVPSSHVDRPVWSKFYPARAEPPQGGDQHPVVLFVHGAGYLQNTWLRYPNYFREQMFHNLLTERGYHVLDMDFRASAGYGRDWRTAIYRQMGTPELEDLIDGVDWLVENHDADPERVGVYGGSYGGFMAFMAMFKAPDVFEAGAALRPVTDWAHYNHFYTSNILNTPEVDPEAYRRSSPIEFADGLEGHLLIAHGMLDSNVFYQDAVRLAQRLIELEKNHWEMASYPMEGHGFTRPDSWRDEYWRILNLFERTIGRE</sequence>
<keyword evidence="6" id="KW-1185">Reference proteome</keyword>
<dbReference type="Pfam" id="PF00326">
    <property type="entry name" value="Peptidase_S9"/>
    <property type="match status" value="1"/>
</dbReference>
<organism evidence="5 6">
    <name type="scientific">Wenzhouxiangella sediminis</name>
    <dbReference type="NCBI Taxonomy" id="1792836"/>
    <lineage>
        <taxon>Bacteria</taxon>
        <taxon>Pseudomonadati</taxon>
        <taxon>Pseudomonadota</taxon>
        <taxon>Gammaproteobacteria</taxon>
        <taxon>Chromatiales</taxon>
        <taxon>Wenzhouxiangellaceae</taxon>
        <taxon>Wenzhouxiangella</taxon>
    </lineage>
</organism>
<comment type="caution">
    <text evidence="5">The sequence shown here is derived from an EMBL/GenBank/DDBJ whole genome shotgun (WGS) entry which is preliminary data.</text>
</comment>
<feature type="chain" id="PRO_5017633334" evidence="2">
    <location>
        <begin position="19"/>
        <end position="788"/>
    </location>
</feature>
<dbReference type="InterPro" id="IPR050278">
    <property type="entry name" value="Serine_Prot_S9B/DPPIV"/>
</dbReference>
<feature type="domain" description="Peptidase S9 prolyl oligopeptidase catalytic" evidence="3">
    <location>
        <begin position="590"/>
        <end position="786"/>
    </location>
</feature>
<dbReference type="RefSeq" id="WP_116650058.1">
    <property type="nucleotide sequence ID" value="NZ_QUZK01000022.1"/>
</dbReference>
<evidence type="ECO:0000259" key="3">
    <source>
        <dbReference type="Pfam" id="PF00326"/>
    </source>
</evidence>
<accession>A0A3E1KA87</accession>
<dbReference type="SUPFAM" id="SSF53474">
    <property type="entry name" value="alpha/beta-Hydrolases"/>
    <property type="match status" value="1"/>
</dbReference>
<feature type="signal peptide" evidence="2">
    <location>
        <begin position="1"/>
        <end position="18"/>
    </location>
</feature>
<dbReference type="GO" id="GO:0008236">
    <property type="term" value="F:serine-type peptidase activity"/>
    <property type="evidence" value="ECO:0007669"/>
    <property type="project" value="InterPro"/>
</dbReference>
<evidence type="ECO:0000259" key="4">
    <source>
        <dbReference type="Pfam" id="PF00930"/>
    </source>
</evidence>
<dbReference type="GO" id="GO:0006508">
    <property type="term" value="P:proteolysis"/>
    <property type="evidence" value="ECO:0007669"/>
    <property type="project" value="InterPro"/>
</dbReference>
<feature type="domain" description="Dipeptidylpeptidase IV N-terminal" evidence="4">
    <location>
        <begin position="313"/>
        <end position="496"/>
    </location>
</feature>
<reference evidence="5 6" key="1">
    <citation type="submission" date="2018-08" db="EMBL/GenBank/DDBJ databases">
        <title>Wenzhouxiangella salilacus sp. nov., a novel bacterium isolated from a saline lake in Xinjiang Province, China.</title>
        <authorList>
            <person name="Han S."/>
        </authorList>
    </citation>
    <scope>NUCLEOTIDE SEQUENCE [LARGE SCALE GENOMIC DNA]</scope>
    <source>
        <strain evidence="5 6">XDB06</strain>
    </source>
</reference>
<dbReference type="PANTHER" id="PTHR11731:SF193">
    <property type="entry name" value="DIPEPTIDYL PEPTIDASE 9"/>
    <property type="match status" value="1"/>
</dbReference>
<dbReference type="InterPro" id="IPR002469">
    <property type="entry name" value="Peptidase_S9B_N"/>
</dbReference>
<protein>
    <submittedName>
        <fullName evidence="5">S9 family peptidase</fullName>
    </submittedName>
</protein>
<feature type="region of interest" description="Disordered" evidence="1">
    <location>
        <begin position="190"/>
        <end position="209"/>
    </location>
</feature>
<dbReference type="Proteomes" id="UP000260351">
    <property type="component" value="Unassembled WGS sequence"/>
</dbReference>
<dbReference type="Gene3D" id="2.140.10.30">
    <property type="entry name" value="Dipeptidylpeptidase IV, N-terminal domain"/>
    <property type="match status" value="1"/>
</dbReference>
<name>A0A3E1KA87_9GAMM</name>
<dbReference type="InterPro" id="IPR001375">
    <property type="entry name" value="Peptidase_S9_cat"/>
</dbReference>
<gene>
    <name evidence="5" type="ORF">DZC52_05165</name>
</gene>
<dbReference type="SUPFAM" id="SSF82171">
    <property type="entry name" value="DPP6 N-terminal domain-like"/>
    <property type="match status" value="1"/>
</dbReference>
<evidence type="ECO:0000313" key="6">
    <source>
        <dbReference type="Proteomes" id="UP000260351"/>
    </source>
</evidence>
<dbReference type="Gene3D" id="3.40.50.1820">
    <property type="entry name" value="alpha/beta hydrolase"/>
    <property type="match status" value="1"/>
</dbReference>
<dbReference type="EMBL" id="QUZK01000022">
    <property type="protein sequence ID" value="RFF31210.1"/>
    <property type="molecule type" value="Genomic_DNA"/>
</dbReference>
<dbReference type="GO" id="GO:0008239">
    <property type="term" value="F:dipeptidyl-peptidase activity"/>
    <property type="evidence" value="ECO:0007669"/>
    <property type="project" value="TreeGrafter"/>
</dbReference>
<evidence type="ECO:0000313" key="5">
    <source>
        <dbReference type="EMBL" id="RFF31210.1"/>
    </source>
</evidence>
<dbReference type="InterPro" id="IPR029058">
    <property type="entry name" value="AB_hydrolase_fold"/>
</dbReference>
<evidence type="ECO:0000256" key="1">
    <source>
        <dbReference type="SAM" id="MobiDB-lite"/>
    </source>
</evidence>
<evidence type="ECO:0000256" key="2">
    <source>
        <dbReference type="SAM" id="SignalP"/>
    </source>
</evidence>
<dbReference type="AlphaFoldDB" id="A0A3E1KA87"/>
<keyword evidence="2" id="KW-0732">Signal</keyword>